<keyword evidence="3" id="KW-1185">Reference proteome</keyword>
<protein>
    <submittedName>
        <fullName evidence="2">Uncharacterized protein</fullName>
    </submittedName>
</protein>
<evidence type="ECO:0000256" key="1">
    <source>
        <dbReference type="SAM" id="MobiDB-lite"/>
    </source>
</evidence>
<reference evidence="2" key="2">
    <citation type="journal article" date="2007" name="Science">
        <title>Draft genome sequence of the sexually transmitted pathogen Trichomonas vaginalis.</title>
        <authorList>
            <person name="Carlton J.M."/>
            <person name="Hirt R.P."/>
            <person name="Silva J.C."/>
            <person name="Delcher A.L."/>
            <person name="Schatz M."/>
            <person name="Zhao Q."/>
            <person name="Wortman J.R."/>
            <person name="Bidwell S.L."/>
            <person name="Alsmark U.C.M."/>
            <person name="Besteiro S."/>
            <person name="Sicheritz-Ponten T."/>
            <person name="Noel C.J."/>
            <person name="Dacks J.B."/>
            <person name="Foster P.G."/>
            <person name="Simillion C."/>
            <person name="Van de Peer Y."/>
            <person name="Miranda-Saavedra D."/>
            <person name="Barton G.J."/>
            <person name="Westrop G.D."/>
            <person name="Mueller S."/>
            <person name="Dessi D."/>
            <person name="Fiori P.L."/>
            <person name="Ren Q."/>
            <person name="Paulsen I."/>
            <person name="Zhang H."/>
            <person name="Bastida-Corcuera F.D."/>
            <person name="Simoes-Barbosa A."/>
            <person name="Brown M.T."/>
            <person name="Hayes R.D."/>
            <person name="Mukherjee M."/>
            <person name="Okumura C.Y."/>
            <person name="Schneider R."/>
            <person name="Smith A.J."/>
            <person name="Vanacova S."/>
            <person name="Villalvazo M."/>
            <person name="Haas B.J."/>
            <person name="Pertea M."/>
            <person name="Feldblyum T.V."/>
            <person name="Utterback T.R."/>
            <person name="Shu C.L."/>
            <person name="Osoegawa K."/>
            <person name="de Jong P.J."/>
            <person name="Hrdy I."/>
            <person name="Horvathova L."/>
            <person name="Zubacova Z."/>
            <person name="Dolezal P."/>
            <person name="Malik S.B."/>
            <person name="Logsdon J.M. Jr."/>
            <person name="Henze K."/>
            <person name="Gupta A."/>
            <person name="Wang C.C."/>
            <person name="Dunne R.L."/>
            <person name="Upcroft J.A."/>
            <person name="Upcroft P."/>
            <person name="White O."/>
            <person name="Salzberg S.L."/>
            <person name="Tang P."/>
            <person name="Chiu C.-H."/>
            <person name="Lee Y.-S."/>
            <person name="Embley T.M."/>
            <person name="Coombs G.H."/>
            <person name="Mottram J.C."/>
            <person name="Tachezy J."/>
            <person name="Fraser-Liggett C.M."/>
            <person name="Johnson P.J."/>
        </authorList>
    </citation>
    <scope>NUCLEOTIDE SEQUENCE [LARGE SCALE GENOMIC DNA]</scope>
    <source>
        <strain evidence="2">G3</strain>
    </source>
</reference>
<dbReference type="VEuPathDB" id="TrichDB:TVAG_068290"/>
<dbReference type="OrthoDB" id="10674660at2759"/>
<dbReference type="AlphaFoldDB" id="A2HPN8"/>
<dbReference type="Proteomes" id="UP000001542">
    <property type="component" value="Unassembled WGS sequence"/>
</dbReference>
<organism evidence="2 3">
    <name type="scientific">Trichomonas vaginalis (strain ATCC PRA-98 / G3)</name>
    <dbReference type="NCBI Taxonomy" id="412133"/>
    <lineage>
        <taxon>Eukaryota</taxon>
        <taxon>Metamonada</taxon>
        <taxon>Parabasalia</taxon>
        <taxon>Trichomonadida</taxon>
        <taxon>Trichomonadidae</taxon>
        <taxon>Trichomonas</taxon>
    </lineage>
</organism>
<gene>
    <name evidence="2" type="ORF">TVAG_575720</name>
</gene>
<evidence type="ECO:0000313" key="2">
    <source>
        <dbReference type="EMBL" id="EAX68629.1"/>
    </source>
</evidence>
<evidence type="ECO:0000313" key="3">
    <source>
        <dbReference type="Proteomes" id="UP000001542"/>
    </source>
</evidence>
<feature type="compositionally biased region" description="Acidic residues" evidence="1">
    <location>
        <begin position="161"/>
        <end position="175"/>
    </location>
</feature>
<feature type="region of interest" description="Disordered" evidence="1">
    <location>
        <begin position="80"/>
        <end position="198"/>
    </location>
</feature>
<feature type="non-terminal residue" evidence="2">
    <location>
        <position position="198"/>
    </location>
</feature>
<dbReference type="VEuPathDB" id="TrichDB:TVAGG3_0106580"/>
<accession>A2HPN8</accession>
<feature type="compositionally biased region" description="Acidic residues" evidence="1">
    <location>
        <begin position="95"/>
        <end position="128"/>
    </location>
</feature>
<feature type="compositionally biased region" description="Basic and acidic residues" evidence="1">
    <location>
        <begin position="176"/>
        <end position="190"/>
    </location>
</feature>
<sequence length="198" mass="22316">MRILARFEGTGNRGLLELANSLTFTGREQLRQAFPDLASEKDVESNIAKFVYPNYPMEGELVRDVIKGIPDCIAFGETLDQERANDPNAEYQPLVEEEEDIFEESDGESSTDEDYHEEEEIAEFEEVIPEGYQSVTAVEPISDQEIDNYIAANQNHSNTNDPDDENTNESTENEDNTNRSDDTSSSDFHDGQFCPEDG</sequence>
<reference evidence="2" key="1">
    <citation type="submission" date="2006-10" db="EMBL/GenBank/DDBJ databases">
        <authorList>
            <person name="Amadeo P."/>
            <person name="Zhao Q."/>
            <person name="Wortman J."/>
            <person name="Fraser-Liggett C."/>
            <person name="Carlton J."/>
        </authorList>
    </citation>
    <scope>NUCLEOTIDE SEQUENCE</scope>
    <source>
        <strain evidence="2">G3</strain>
    </source>
</reference>
<name>A2HPN8_TRIV3</name>
<proteinExistence type="predicted"/>
<dbReference type="EMBL" id="DS140440">
    <property type="protein sequence ID" value="EAX68629.1"/>
    <property type="molecule type" value="Genomic_DNA"/>
</dbReference>
<dbReference type="InParanoid" id="A2HPN8"/>